<accession>A0A9D5A5J7</accession>
<dbReference type="AlphaFoldDB" id="A0A9D5A5J7"/>
<evidence type="ECO:0000313" key="2">
    <source>
        <dbReference type="Proteomes" id="UP001058974"/>
    </source>
</evidence>
<gene>
    <name evidence="1" type="ORF">KIW84_062236</name>
</gene>
<proteinExistence type="predicted"/>
<name>A0A9D5A5J7_PEA</name>
<keyword evidence="2" id="KW-1185">Reference proteome</keyword>
<evidence type="ECO:0000313" key="1">
    <source>
        <dbReference type="EMBL" id="KAI5395961.1"/>
    </source>
</evidence>
<comment type="caution">
    <text evidence="1">The sequence shown here is derived from an EMBL/GenBank/DDBJ whole genome shotgun (WGS) entry which is preliminary data.</text>
</comment>
<feature type="non-terminal residue" evidence="1">
    <location>
        <position position="152"/>
    </location>
</feature>
<dbReference type="EMBL" id="JAMSHJ010000006">
    <property type="protein sequence ID" value="KAI5395961.1"/>
    <property type="molecule type" value="Genomic_DNA"/>
</dbReference>
<feature type="non-terminal residue" evidence="1">
    <location>
        <position position="1"/>
    </location>
</feature>
<protein>
    <submittedName>
        <fullName evidence="1">Uncharacterized protein</fullName>
    </submittedName>
</protein>
<reference evidence="1 2" key="1">
    <citation type="journal article" date="2022" name="Nat. Genet.">
        <title>Improved pea reference genome and pan-genome highlight genomic features and evolutionary characteristics.</title>
        <authorList>
            <person name="Yang T."/>
            <person name="Liu R."/>
            <person name="Luo Y."/>
            <person name="Hu S."/>
            <person name="Wang D."/>
            <person name="Wang C."/>
            <person name="Pandey M.K."/>
            <person name="Ge S."/>
            <person name="Xu Q."/>
            <person name="Li N."/>
            <person name="Li G."/>
            <person name="Huang Y."/>
            <person name="Saxena R.K."/>
            <person name="Ji Y."/>
            <person name="Li M."/>
            <person name="Yan X."/>
            <person name="He Y."/>
            <person name="Liu Y."/>
            <person name="Wang X."/>
            <person name="Xiang C."/>
            <person name="Varshney R.K."/>
            <person name="Ding H."/>
            <person name="Gao S."/>
            <person name="Zong X."/>
        </authorList>
    </citation>
    <scope>NUCLEOTIDE SEQUENCE [LARGE SCALE GENOMIC DNA]</scope>
    <source>
        <strain evidence="1 2">cv. Zhongwan 6</strain>
    </source>
</reference>
<dbReference type="Proteomes" id="UP001058974">
    <property type="component" value="Chromosome 6"/>
</dbReference>
<organism evidence="1 2">
    <name type="scientific">Pisum sativum</name>
    <name type="common">Garden pea</name>
    <name type="synonym">Lathyrus oleraceus</name>
    <dbReference type="NCBI Taxonomy" id="3888"/>
    <lineage>
        <taxon>Eukaryota</taxon>
        <taxon>Viridiplantae</taxon>
        <taxon>Streptophyta</taxon>
        <taxon>Embryophyta</taxon>
        <taxon>Tracheophyta</taxon>
        <taxon>Spermatophyta</taxon>
        <taxon>Magnoliopsida</taxon>
        <taxon>eudicotyledons</taxon>
        <taxon>Gunneridae</taxon>
        <taxon>Pentapetalae</taxon>
        <taxon>rosids</taxon>
        <taxon>fabids</taxon>
        <taxon>Fabales</taxon>
        <taxon>Fabaceae</taxon>
        <taxon>Papilionoideae</taxon>
        <taxon>50 kb inversion clade</taxon>
        <taxon>NPAAA clade</taxon>
        <taxon>Hologalegina</taxon>
        <taxon>IRL clade</taxon>
        <taxon>Fabeae</taxon>
        <taxon>Lathyrus</taxon>
    </lineage>
</organism>
<sequence length="152" mass="17559">EGKELSKKLADASLDIRPVIFRPSFLCTPEFDEWWKDYYSNKFFDVAAFATHLTNAFAFVQDQTKKGIPRHIKEIQKFQKYFETAYRPDDLSRTICEAAAELKRKLTEKFKKLSLPSNLSPEARYDLAFNCHPPKFPPLPTADFGVAFGFPL</sequence>
<dbReference type="Gramene" id="Psat06G0223600-T1">
    <property type="protein sequence ID" value="KAI5395961.1"/>
    <property type="gene ID" value="KIW84_062236"/>
</dbReference>